<feature type="transmembrane region" description="Helical" evidence="7">
    <location>
        <begin position="114"/>
        <end position="135"/>
    </location>
</feature>
<dbReference type="InterPro" id="IPR000515">
    <property type="entry name" value="MetI-like"/>
</dbReference>
<feature type="domain" description="ABC transmembrane type-1" evidence="8">
    <location>
        <begin position="79"/>
        <end position="275"/>
    </location>
</feature>
<dbReference type="InterPro" id="IPR035906">
    <property type="entry name" value="MetI-like_sf"/>
</dbReference>
<feature type="transmembrane region" description="Helical" evidence="7">
    <location>
        <begin position="155"/>
        <end position="176"/>
    </location>
</feature>
<reference evidence="9" key="1">
    <citation type="submission" date="2020-05" db="EMBL/GenBank/DDBJ databases">
        <authorList>
            <person name="Chiriac C."/>
            <person name="Salcher M."/>
            <person name="Ghai R."/>
            <person name="Kavagutti S V."/>
        </authorList>
    </citation>
    <scope>NUCLEOTIDE SEQUENCE</scope>
</reference>
<evidence type="ECO:0000256" key="6">
    <source>
        <dbReference type="ARBA" id="ARBA00023136"/>
    </source>
</evidence>
<dbReference type="EMBL" id="CAEZXG010000006">
    <property type="protein sequence ID" value="CAB4673956.1"/>
    <property type="molecule type" value="Genomic_DNA"/>
</dbReference>
<dbReference type="CDD" id="cd06261">
    <property type="entry name" value="TM_PBP2"/>
    <property type="match status" value="1"/>
</dbReference>
<sequence length="289" mass="31736">MSNFKKFAAKSHLGSTLVLIVISALWLLPTFGLLITSMRESTEAQTTGWWNAITHFTPDSWTLQAFSSVMSNDGLGSSIISSFAVTLPATILPLLLAAYAAYGFTFLVFKGREFIFSILIGLLVIPLQGALVPVLKLFLKFTAITGIEISGQYAAAWFVHAAFAMPLAVYILRNYMMSIPVPLIEAAKVDGASNFTIFWRLVLPISVPALASFAIFQFLWVWNDYLVAFVFVGNDHPVLTYKLLAMLGQYGEGWQSVAAGSFISMSVPLLVFFSLQRYFIRGLTAGAVK</sequence>
<evidence type="ECO:0000259" key="8">
    <source>
        <dbReference type="PROSITE" id="PS50928"/>
    </source>
</evidence>
<gene>
    <name evidence="9" type="ORF">UFOPK2359_00196</name>
    <name evidence="10" type="ORF">UFOPK3167_00750</name>
</gene>
<proteinExistence type="predicted"/>
<evidence type="ECO:0000256" key="7">
    <source>
        <dbReference type="SAM" id="Phobius"/>
    </source>
</evidence>
<dbReference type="AlphaFoldDB" id="A0A6J6MJE8"/>
<name>A0A6J6MJE8_9ZZZZ</name>
<dbReference type="EMBL" id="CAFABF010000030">
    <property type="protein sequence ID" value="CAB4827973.1"/>
    <property type="molecule type" value="Genomic_DNA"/>
</dbReference>
<accession>A0A6J6MJE8</accession>
<feature type="transmembrane region" description="Helical" evidence="7">
    <location>
        <begin position="197"/>
        <end position="222"/>
    </location>
</feature>
<dbReference type="Gene3D" id="1.10.3720.10">
    <property type="entry name" value="MetI-like"/>
    <property type="match status" value="1"/>
</dbReference>
<dbReference type="PROSITE" id="PS50928">
    <property type="entry name" value="ABC_TM1"/>
    <property type="match status" value="1"/>
</dbReference>
<protein>
    <submittedName>
        <fullName evidence="9">Unannotated protein</fullName>
    </submittedName>
</protein>
<feature type="transmembrane region" description="Helical" evidence="7">
    <location>
        <begin position="12"/>
        <end position="35"/>
    </location>
</feature>
<evidence type="ECO:0000256" key="1">
    <source>
        <dbReference type="ARBA" id="ARBA00004651"/>
    </source>
</evidence>
<keyword evidence="6 7" id="KW-0472">Membrane</keyword>
<comment type="subcellular location">
    <subcellularLocation>
        <location evidence="1">Cell membrane</location>
        <topology evidence="1">Multi-pass membrane protein</topology>
    </subcellularLocation>
</comment>
<evidence type="ECO:0000256" key="2">
    <source>
        <dbReference type="ARBA" id="ARBA00022448"/>
    </source>
</evidence>
<keyword evidence="4 7" id="KW-0812">Transmembrane</keyword>
<dbReference type="PANTHER" id="PTHR43744:SF4">
    <property type="entry name" value="OSMOPROTECTIVE COMPOUNDS UPTAKE PERMEASE PROTEIN GGTD"/>
    <property type="match status" value="1"/>
</dbReference>
<keyword evidence="3" id="KW-1003">Cell membrane</keyword>
<evidence type="ECO:0000256" key="5">
    <source>
        <dbReference type="ARBA" id="ARBA00022989"/>
    </source>
</evidence>
<evidence type="ECO:0000256" key="3">
    <source>
        <dbReference type="ARBA" id="ARBA00022475"/>
    </source>
</evidence>
<keyword evidence="2" id="KW-0813">Transport</keyword>
<dbReference type="PANTHER" id="PTHR43744">
    <property type="entry name" value="ABC TRANSPORTER PERMEASE PROTEIN MG189-RELATED-RELATED"/>
    <property type="match status" value="1"/>
</dbReference>
<dbReference type="GO" id="GO:0055085">
    <property type="term" value="P:transmembrane transport"/>
    <property type="evidence" value="ECO:0007669"/>
    <property type="project" value="InterPro"/>
</dbReference>
<organism evidence="9">
    <name type="scientific">freshwater metagenome</name>
    <dbReference type="NCBI Taxonomy" id="449393"/>
    <lineage>
        <taxon>unclassified sequences</taxon>
        <taxon>metagenomes</taxon>
        <taxon>ecological metagenomes</taxon>
    </lineage>
</organism>
<keyword evidence="5 7" id="KW-1133">Transmembrane helix</keyword>
<dbReference type="GO" id="GO:0005886">
    <property type="term" value="C:plasma membrane"/>
    <property type="evidence" value="ECO:0007669"/>
    <property type="project" value="UniProtKB-SubCell"/>
</dbReference>
<dbReference type="SUPFAM" id="SSF161098">
    <property type="entry name" value="MetI-like"/>
    <property type="match status" value="1"/>
</dbReference>
<evidence type="ECO:0000313" key="9">
    <source>
        <dbReference type="EMBL" id="CAB4673956.1"/>
    </source>
</evidence>
<evidence type="ECO:0000313" key="10">
    <source>
        <dbReference type="EMBL" id="CAB4827973.1"/>
    </source>
</evidence>
<feature type="transmembrane region" description="Helical" evidence="7">
    <location>
        <begin position="79"/>
        <end position="102"/>
    </location>
</feature>
<feature type="transmembrane region" description="Helical" evidence="7">
    <location>
        <begin position="253"/>
        <end position="273"/>
    </location>
</feature>
<evidence type="ECO:0000256" key="4">
    <source>
        <dbReference type="ARBA" id="ARBA00022692"/>
    </source>
</evidence>
<dbReference type="Pfam" id="PF00528">
    <property type="entry name" value="BPD_transp_1"/>
    <property type="match status" value="1"/>
</dbReference>